<dbReference type="Proteomes" id="UP000545074">
    <property type="component" value="Unassembled WGS sequence"/>
</dbReference>
<proteinExistence type="predicted"/>
<protein>
    <submittedName>
        <fullName evidence="2">DUF3325 domain-containing protein</fullName>
    </submittedName>
</protein>
<dbReference type="InterPro" id="IPR021762">
    <property type="entry name" value="DUF3325"/>
</dbReference>
<feature type="transmembrane region" description="Helical" evidence="1">
    <location>
        <begin position="88"/>
        <end position="107"/>
    </location>
</feature>
<reference evidence="2 3" key="1">
    <citation type="submission" date="2020-07" db="EMBL/GenBank/DDBJ databases">
        <title>Diversity of carbapenemase encoding genes among Pseudomonas putida group clinical isolates in a tertiary Brazilian hospital.</title>
        <authorList>
            <person name="Alberto-Lei F."/>
            <person name="Nodari C.S."/>
            <person name="Streling A.P."/>
            <person name="Paulino J.T."/>
            <person name="Bessa-Neto F.O."/>
            <person name="Cayo R."/>
            <person name="Gales A.C."/>
        </authorList>
    </citation>
    <scope>NUCLEOTIDE SEQUENCE [LARGE SCALE GENOMIC DNA]</scope>
    <source>
        <strain evidence="2 3">12815</strain>
    </source>
</reference>
<evidence type="ECO:0000313" key="3">
    <source>
        <dbReference type="Proteomes" id="UP000545074"/>
    </source>
</evidence>
<feature type="transmembrane region" description="Helical" evidence="1">
    <location>
        <begin position="63"/>
        <end position="81"/>
    </location>
</feature>
<comment type="caution">
    <text evidence="2">The sequence shown here is derived from an EMBL/GenBank/DDBJ whole genome shotgun (WGS) entry which is preliminary data.</text>
</comment>
<evidence type="ECO:0000256" key="1">
    <source>
        <dbReference type="SAM" id="Phobius"/>
    </source>
</evidence>
<dbReference type="AlphaFoldDB" id="A0A7W2KKL8"/>
<dbReference type="RefSeq" id="WP_054913285.1">
    <property type="nucleotide sequence ID" value="NZ_JACGCX010000023.1"/>
</dbReference>
<sequence>MLGNALLAYAGFVALCLAMDKHFTGLLGRKPHLGQLRLLRVAGWSLLVLSLAFSVHLRGWAHGLVEWAAVMMAAVTVWVFALPYQPRLLLGLAAGSVLLGPVLALLAV</sequence>
<keyword evidence="1" id="KW-0812">Transmembrane</keyword>
<feature type="transmembrane region" description="Helical" evidence="1">
    <location>
        <begin position="38"/>
        <end position="57"/>
    </location>
</feature>
<feature type="transmembrane region" description="Helical" evidence="1">
    <location>
        <begin position="6"/>
        <end position="26"/>
    </location>
</feature>
<gene>
    <name evidence="2" type="ORF">H4C80_23490</name>
</gene>
<dbReference type="EMBL" id="JACGCX010000023">
    <property type="protein sequence ID" value="MBA6100057.1"/>
    <property type="molecule type" value="Genomic_DNA"/>
</dbReference>
<keyword evidence="1" id="KW-1133">Transmembrane helix</keyword>
<name>A0A7W2KKL8_9PSED</name>
<evidence type="ECO:0000313" key="2">
    <source>
        <dbReference type="EMBL" id="MBA6100057.1"/>
    </source>
</evidence>
<organism evidence="2 3">
    <name type="scientific">Pseudomonas juntendi</name>
    <dbReference type="NCBI Taxonomy" id="2666183"/>
    <lineage>
        <taxon>Bacteria</taxon>
        <taxon>Pseudomonadati</taxon>
        <taxon>Pseudomonadota</taxon>
        <taxon>Gammaproteobacteria</taxon>
        <taxon>Pseudomonadales</taxon>
        <taxon>Pseudomonadaceae</taxon>
        <taxon>Pseudomonas</taxon>
    </lineage>
</organism>
<accession>A0A7W2KKL8</accession>
<dbReference type="Pfam" id="PF11804">
    <property type="entry name" value="DUF3325"/>
    <property type="match status" value="1"/>
</dbReference>
<keyword evidence="1" id="KW-0472">Membrane</keyword>